<evidence type="ECO:0000256" key="3">
    <source>
        <dbReference type="PROSITE-ProRule" id="PRU00023"/>
    </source>
</evidence>
<reference evidence="4" key="1">
    <citation type="submission" date="2023-06" db="EMBL/GenBank/DDBJ databases">
        <title>Genome-scale phylogeny and comparative genomics of the fungal order Sordariales.</title>
        <authorList>
            <consortium name="Lawrence Berkeley National Laboratory"/>
            <person name="Hensen N."/>
            <person name="Bonometti L."/>
            <person name="Westerberg I."/>
            <person name="Brannstrom I.O."/>
            <person name="Guillou S."/>
            <person name="Cros-Aarteil S."/>
            <person name="Calhoun S."/>
            <person name="Haridas S."/>
            <person name="Kuo A."/>
            <person name="Mondo S."/>
            <person name="Pangilinan J."/>
            <person name="Riley R."/>
            <person name="Labutti K."/>
            <person name="Andreopoulos B."/>
            <person name="Lipzen A."/>
            <person name="Chen C."/>
            <person name="Yanf M."/>
            <person name="Daum C."/>
            <person name="Ng V."/>
            <person name="Clum A."/>
            <person name="Steindorff A."/>
            <person name="Ohm R."/>
            <person name="Martin F."/>
            <person name="Silar P."/>
            <person name="Natvig D."/>
            <person name="Lalanne C."/>
            <person name="Gautier V."/>
            <person name="Ament-Velasquez S.L."/>
            <person name="Kruys A."/>
            <person name="Hutchinson M.I."/>
            <person name="Powell A.J."/>
            <person name="Barry K."/>
            <person name="Miller A.N."/>
            <person name="Grigoriev I.V."/>
            <person name="Debuchy R."/>
            <person name="Gladieux P."/>
            <person name="Thoren M.H."/>
            <person name="Johannesson H."/>
        </authorList>
    </citation>
    <scope>NUCLEOTIDE SEQUENCE</scope>
    <source>
        <strain evidence="4">8032-3</strain>
    </source>
</reference>
<dbReference type="AlphaFoldDB" id="A0AAJ0FIR8"/>
<dbReference type="SMART" id="SM00248">
    <property type="entry name" value="ANK"/>
    <property type="match status" value="7"/>
</dbReference>
<dbReference type="InterPro" id="IPR002110">
    <property type="entry name" value="Ankyrin_rpt"/>
</dbReference>
<dbReference type="PANTHER" id="PTHR24193">
    <property type="entry name" value="ANKYRIN REPEAT PROTEIN"/>
    <property type="match status" value="1"/>
</dbReference>
<dbReference type="Gene3D" id="1.25.40.20">
    <property type="entry name" value="Ankyrin repeat-containing domain"/>
    <property type="match status" value="1"/>
</dbReference>
<dbReference type="RefSeq" id="XP_060278573.1">
    <property type="nucleotide sequence ID" value="XM_060425031.1"/>
</dbReference>
<dbReference type="InterPro" id="IPR050663">
    <property type="entry name" value="Ankyrin-SOCS_Box"/>
</dbReference>
<feature type="repeat" description="ANK" evidence="3">
    <location>
        <begin position="33"/>
        <end position="65"/>
    </location>
</feature>
<dbReference type="InterPro" id="IPR036770">
    <property type="entry name" value="Ankyrin_rpt-contain_sf"/>
</dbReference>
<gene>
    <name evidence="4" type="ORF">QBC33DRAFT_461444</name>
</gene>
<keyword evidence="2 3" id="KW-0040">ANK repeat</keyword>
<keyword evidence="5" id="KW-1185">Reference proteome</keyword>
<name>A0AAJ0FIR8_9PEZI</name>
<dbReference type="PANTHER" id="PTHR24193:SF121">
    <property type="entry name" value="ADA2A-CONTAINING COMPLEX COMPONENT 3, ISOFORM D"/>
    <property type="match status" value="1"/>
</dbReference>
<dbReference type="GO" id="GO:0045944">
    <property type="term" value="P:positive regulation of transcription by RNA polymerase II"/>
    <property type="evidence" value="ECO:0007669"/>
    <property type="project" value="TreeGrafter"/>
</dbReference>
<evidence type="ECO:0000313" key="4">
    <source>
        <dbReference type="EMBL" id="KAK1762360.1"/>
    </source>
</evidence>
<sequence>MQLLHMAADFGSHDITKFLLDHMVESTDAQDIWGRTPLHFAAAGGVVSVVGLLTDASANIDIRCRPELRAWTPLHMAVAHNRRRVIPMLAGDGMDWAMWEDSLDMTPIEVAADYGLKDMVALLLIKHPDILDAEDGKGRRPLSNAAERAGAETVKFLLAHEAVDVNARDDAGRTALSYAAGGGKLSIARLLLAQGGIDANVADEERRTALMYAAEQGYKEIARLLLDHPGVDIDAEDDKGRSALDWARVSRRRGTMDLIRQKKAKQVGSTEVLESKIQGELRRGTEEAKTC</sequence>
<dbReference type="Pfam" id="PF00023">
    <property type="entry name" value="Ank"/>
    <property type="match status" value="1"/>
</dbReference>
<protein>
    <submittedName>
        <fullName evidence="4">Ankyrin repeat-containing domain protein</fullName>
    </submittedName>
</protein>
<dbReference type="GO" id="GO:0000976">
    <property type="term" value="F:transcription cis-regulatory region binding"/>
    <property type="evidence" value="ECO:0007669"/>
    <property type="project" value="TreeGrafter"/>
</dbReference>
<accession>A0AAJ0FIR8</accession>
<comment type="caution">
    <text evidence="4">The sequence shown here is derived from an EMBL/GenBank/DDBJ whole genome shotgun (WGS) entry which is preliminary data.</text>
</comment>
<organism evidence="4 5">
    <name type="scientific">Phialemonium atrogriseum</name>
    <dbReference type="NCBI Taxonomy" id="1093897"/>
    <lineage>
        <taxon>Eukaryota</taxon>
        <taxon>Fungi</taxon>
        <taxon>Dikarya</taxon>
        <taxon>Ascomycota</taxon>
        <taxon>Pezizomycotina</taxon>
        <taxon>Sordariomycetes</taxon>
        <taxon>Sordariomycetidae</taxon>
        <taxon>Cephalothecales</taxon>
        <taxon>Cephalothecaceae</taxon>
        <taxon>Phialemonium</taxon>
    </lineage>
</organism>
<dbReference type="PROSITE" id="PS50088">
    <property type="entry name" value="ANK_REPEAT"/>
    <property type="match status" value="2"/>
</dbReference>
<dbReference type="SUPFAM" id="SSF48403">
    <property type="entry name" value="Ankyrin repeat"/>
    <property type="match status" value="1"/>
</dbReference>
<feature type="repeat" description="ANK" evidence="3">
    <location>
        <begin position="171"/>
        <end position="204"/>
    </location>
</feature>
<evidence type="ECO:0000256" key="1">
    <source>
        <dbReference type="ARBA" id="ARBA00022737"/>
    </source>
</evidence>
<evidence type="ECO:0000256" key="2">
    <source>
        <dbReference type="ARBA" id="ARBA00023043"/>
    </source>
</evidence>
<evidence type="ECO:0000313" key="5">
    <source>
        <dbReference type="Proteomes" id="UP001244011"/>
    </source>
</evidence>
<dbReference type="GO" id="GO:0005634">
    <property type="term" value="C:nucleus"/>
    <property type="evidence" value="ECO:0007669"/>
    <property type="project" value="TreeGrafter"/>
</dbReference>
<dbReference type="EMBL" id="MU839038">
    <property type="protein sequence ID" value="KAK1762360.1"/>
    <property type="molecule type" value="Genomic_DNA"/>
</dbReference>
<dbReference type="PROSITE" id="PS50297">
    <property type="entry name" value="ANK_REP_REGION"/>
    <property type="match status" value="2"/>
</dbReference>
<dbReference type="GeneID" id="85308218"/>
<dbReference type="Pfam" id="PF12796">
    <property type="entry name" value="Ank_2"/>
    <property type="match status" value="2"/>
</dbReference>
<dbReference type="Proteomes" id="UP001244011">
    <property type="component" value="Unassembled WGS sequence"/>
</dbReference>
<proteinExistence type="predicted"/>
<keyword evidence="1" id="KW-0677">Repeat</keyword>